<dbReference type="AlphaFoldDB" id="A0A6A2XLJ7"/>
<dbReference type="EMBL" id="VEPZ02001785">
    <property type="protein sequence ID" value="KAE8654784.1"/>
    <property type="molecule type" value="Genomic_DNA"/>
</dbReference>
<evidence type="ECO:0000256" key="3">
    <source>
        <dbReference type="ARBA" id="ARBA00005227"/>
    </source>
</evidence>
<evidence type="ECO:0000256" key="8">
    <source>
        <dbReference type="ARBA" id="ARBA00023034"/>
    </source>
</evidence>
<comment type="subcellular location">
    <subcellularLocation>
        <location evidence="1">Endosome membrane</location>
        <topology evidence="1">Multi-pass membrane protein</topology>
    </subcellularLocation>
    <subcellularLocation>
        <location evidence="2">Golgi apparatus membrane</location>
        <topology evidence="2">Multi-pass membrane protein</topology>
    </subcellularLocation>
</comment>
<gene>
    <name evidence="11" type="ORF">F3Y22_tig00117046pilonHSYRG00052</name>
</gene>
<evidence type="ECO:0000256" key="10">
    <source>
        <dbReference type="RuleBase" id="RU363079"/>
    </source>
</evidence>
<comment type="similarity">
    <text evidence="3 10">Belongs to the nonaspanin (TM9SF) (TC 9.A.2) family.</text>
</comment>
<dbReference type="GO" id="GO:0010008">
    <property type="term" value="C:endosome membrane"/>
    <property type="evidence" value="ECO:0007669"/>
    <property type="project" value="UniProtKB-SubCell"/>
</dbReference>
<keyword evidence="5 10" id="KW-0732">Signal</keyword>
<keyword evidence="11" id="KW-0378">Hydrolase</keyword>
<evidence type="ECO:0000256" key="6">
    <source>
        <dbReference type="ARBA" id="ARBA00022753"/>
    </source>
</evidence>
<dbReference type="PANTHER" id="PTHR10766:SF14">
    <property type="entry name" value="TRANSMEMBRANE 9 SUPERFAMILY MEMBER 2"/>
    <property type="match status" value="1"/>
</dbReference>
<keyword evidence="7" id="KW-1133">Transmembrane helix</keyword>
<dbReference type="GO" id="GO:0072657">
    <property type="term" value="P:protein localization to membrane"/>
    <property type="evidence" value="ECO:0007669"/>
    <property type="project" value="TreeGrafter"/>
</dbReference>
<dbReference type="GO" id="GO:0000139">
    <property type="term" value="C:Golgi membrane"/>
    <property type="evidence" value="ECO:0007669"/>
    <property type="project" value="UniProtKB-SubCell"/>
</dbReference>
<dbReference type="Pfam" id="PF02990">
    <property type="entry name" value="EMP70"/>
    <property type="match status" value="3"/>
</dbReference>
<evidence type="ECO:0000313" key="12">
    <source>
        <dbReference type="Proteomes" id="UP000436088"/>
    </source>
</evidence>
<keyword evidence="9" id="KW-0472">Membrane</keyword>
<keyword evidence="12" id="KW-1185">Reference proteome</keyword>
<keyword evidence="4" id="KW-0812">Transmembrane</keyword>
<evidence type="ECO:0000256" key="5">
    <source>
        <dbReference type="ARBA" id="ARBA00022729"/>
    </source>
</evidence>
<proteinExistence type="inferred from homology"/>
<keyword evidence="6" id="KW-0967">Endosome</keyword>
<evidence type="ECO:0000256" key="1">
    <source>
        <dbReference type="ARBA" id="ARBA00004337"/>
    </source>
</evidence>
<dbReference type="GO" id="GO:0016787">
    <property type="term" value="F:hydrolase activity"/>
    <property type="evidence" value="ECO:0007669"/>
    <property type="project" value="UniProtKB-KW"/>
</dbReference>
<evidence type="ECO:0000256" key="4">
    <source>
        <dbReference type="ARBA" id="ARBA00022692"/>
    </source>
</evidence>
<sequence>MERIRACLVALALASLCCVAPVRSSASDHRYKAGDEVPLYANKEKKEVLGEVLNGGRLVSAPYKIDFLSEKDAEIACKKKLTKEEVAKFRTAADPSNYKYFLFKRLVFEILYNKDRVIEINVQSDPNAIVDLTGDEPIDVDFIYTVKWKEADTPFEKRMEKTADEEEENGWKYIHGDVFRFPKHKSLLAAALGSGTQLSTLTNFIFILALVGPLSIVN</sequence>
<protein>
    <recommendedName>
        <fullName evidence="10">Transmembrane 9 superfamily member</fullName>
    </recommendedName>
</protein>
<dbReference type="PANTHER" id="PTHR10766">
    <property type="entry name" value="TRANSMEMBRANE 9 SUPERFAMILY PROTEIN"/>
    <property type="match status" value="1"/>
</dbReference>
<evidence type="ECO:0000256" key="2">
    <source>
        <dbReference type="ARBA" id="ARBA00004653"/>
    </source>
</evidence>
<organism evidence="11 12">
    <name type="scientific">Hibiscus syriacus</name>
    <name type="common">Rose of Sharon</name>
    <dbReference type="NCBI Taxonomy" id="106335"/>
    <lineage>
        <taxon>Eukaryota</taxon>
        <taxon>Viridiplantae</taxon>
        <taxon>Streptophyta</taxon>
        <taxon>Embryophyta</taxon>
        <taxon>Tracheophyta</taxon>
        <taxon>Spermatophyta</taxon>
        <taxon>Magnoliopsida</taxon>
        <taxon>eudicotyledons</taxon>
        <taxon>Gunneridae</taxon>
        <taxon>Pentapetalae</taxon>
        <taxon>rosids</taxon>
        <taxon>malvids</taxon>
        <taxon>Malvales</taxon>
        <taxon>Malvaceae</taxon>
        <taxon>Malvoideae</taxon>
        <taxon>Hibiscus</taxon>
    </lineage>
</organism>
<evidence type="ECO:0000313" key="11">
    <source>
        <dbReference type="EMBL" id="KAE8654784.1"/>
    </source>
</evidence>
<dbReference type="Proteomes" id="UP000436088">
    <property type="component" value="Unassembled WGS sequence"/>
</dbReference>
<evidence type="ECO:0000256" key="7">
    <source>
        <dbReference type="ARBA" id="ARBA00022989"/>
    </source>
</evidence>
<accession>A0A6A2XLJ7</accession>
<keyword evidence="8" id="KW-0333">Golgi apparatus</keyword>
<evidence type="ECO:0000256" key="9">
    <source>
        <dbReference type="ARBA" id="ARBA00023136"/>
    </source>
</evidence>
<reference evidence="11" key="1">
    <citation type="submission" date="2019-09" db="EMBL/GenBank/DDBJ databases">
        <title>Draft genome information of white flower Hibiscus syriacus.</title>
        <authorList>
            <person name="Kim Y.-M."/>
        </authorList>
    </citation>
    <scope>NUCLEOTIDE SEQUENCE [LARGE SCALE GENOMIC DNA]</scope>
    <source>
        <strain evidence="11">YM2019G1</strain>
    </source>
</reference>
<feature type="chain" id="PRO_5025704848" description="Transmembrane 9 superfamily member" evidence="10">
    <location>
        <begin position="25"/>
        <end position="218"/>
    </location>
</feature>
<feature type="signal peptide" evidence="10">
    <location>
        <begin position="1"/>
        <end position="24"/>
    </location>
</feature>
<comment type="caution">
    <text evidence="11">The sequence shown here is derived from an EMBL/GenBank/DDBJ whole genome shotgun (WGS) entry which is preliminary data.</text>
</comment>
<dbReference type="InterPro" id="IPR004240">
    <property type="entry name" value="EMP70"/>
</dbReference>
<name>A0A6A2XLJ7_HIBSY</name>